<evidence type="ECO:0000256" key="1">
    <source>
        <dbReference type="SAM" id="MobiDB-lite"/>
    </source>
</evidence>
<feature type="compositionally biased region" description="Low complexity" evidence="1">
    <location>
        <begin position="31"/>
        <end position="41"/>
    </location>
</feature>
<feature type="region of interest" description="Disordered" evidence="1">
    <location>
        <begin position="73"/>
        <end position="115"/>
    </location>
</feature>
<feature type="compositionally biased region" description="Polar residues" evidence="1">
    <location>
        <begin position="44"/>
        <end position="55"/>
    </location>
</feature>
<organism evidence="2 3">
    <name type="scientific">Mycena chlorophos</name>
    <name type="common">Agaric fungus</name>
    <name type="synonym">Agaricus chlorophos</name>
    <dbReference type="NCBI Taxonomy" id="658473"/>
    <lineage>
        <taxon>Eukaryota</taxon>
        <taxon>Fungi</taxon>
        <taxon>Dikarya</taxon>
        <taxon>Basidiomycota</taxon>
        <taxon>Agaricomycotina</taxon>
        <taxon>Agaricomycetes</taxon>
        <taxon>Agaricomycetidae</taxon>
        <taxon>Agaricales</taxon>
        <taxon>Marasmiineae</taxon>
        <taxon>Mycenaceae</taxon>
        <taxon>Mycena</taxon>
    </lineage>
</organism>
<feature type="compositionally biased region" description="Low complexity" evidence="1">
    <location>
        <begin position="80"/>
        <end position="89"/>
    </location>
</feature>
<feature type="region of interest" description="Disordered" evidence="1">
    <location>
        <begin position="26"/>
        <end position="55"/>
    </location>
</feature>
<gene>
    <name evidence="2" type="ORF">MCHLO_11273</name>
</gene>
<evidence type="ECO:0000313" key="3">
    <source>
        <dbReference type="Proteomes" id="UP000815677"/>
    </source>
</evidence>
<protein>
    <submittedName>
        <fullName evidence="2">Uncharacterized protein</fullName>
    </submittedName>
</protein>
<keyword evidence="3" id="KW-1185">Reference proteome</keyword>
<dbReference type="Proteomes" id="UP000815677">
    <property type="component" value="Unassembled WGS sequence"/>
</dbReference>
<reference evidence="2" key="1">
    <citation type="submission" date="2014-09" db="EMBL/GenBank/DDBJ databases">
        <title>Genome sequence of the luminous mushroom Mycena chlorophos for searching fungal bioluminescence genes.</title>
        <authorList>
            <person name="Tanaka Y."/>
            <person name="Kasuga D."/>
            <person name="Oba Y."/>
            <person name="Hase S."/>
            <person name="Sato K."/>
            <person name="Oba Y."/>
            <person name="Sakakibara Y."/>
        </authorList>
    </citation>
    <scope>NUCLEOTIDE SEQUENCE</scope>
</reference>
<accession>A0ABQ0LTM8</accession>
<sequence length="163" mass="17688">MPAQPRIYTPDSNEKAPCFAAFADVSMKTESPSSSQSSLLSYATAVSTTDDTTIPTQKCKDYMSAFGALQSEYGLGGPSGSSTSTLTGSKQPNPHQQRDSEASPREVPSQRGLQTETLEPVARLFRRLLDIVFRTTIRVTEPFVAVAPKNLALAFTGIWRPNQ</sequence>
<evidence type="ECO:0000313" key="2">
    <source>
        <dbReference type="EMBL" id="GAT54415.1"/>
    </source>
</evidence>
<dbReference type="EMBL" id="DF848626">
    <property type="protein sequence ID" value="GAT54415.1"/>
    <property type="molecule type" value="Genomic_DNA"/>
</dbReference>
<name>A0ABQ0LTM8_MYCCL</name>
<proteinExistence type="predicted"/>